<protein>
    <submittedName>
        <fullName evidence="1">Uncharacterized protein</fullName>
    </submittedName>
</protein>
<evidence type="ECO:0000313" key="2">
    <source>
        <dbReference type="Proteomes" id="UP001346869"/>
    </source>
</evidence>
<dbReference type="AlphaFoldDB" id="A0AAN7WW36"/>
<proteinExistence type="predicted"/>
<evidence type="ECO:0000313" key="1">
    <source>
        <dbReference type="EMBL" id="KAK5849705.1"/>
    </source>
</evidence>
<gene>
    <name evidence="1" type="ORF">PBY51_014017</name>
</gene>
<keyword evidence="2" id="KW-1185">Reference proteome</keyword>
<comment type="caution">
    <text evidence="1">The sequence shown here is derived from an EMBL/GenBank/DDBJ whole genome shotgun (WGS) entry which is preliminary data.</text>
</comment>
<sequence length="104" mass="11616">MSPPAHLMLRGLPQRVASLELAWHAALRQRDIHAAECLYAPQSCQPARANAMAEPPAHVLAPSQPRHDPGWTSGLLQRSVAAVGVFKENRESHSRRQKNMPHYR</sequence>
<reference evidence="1 2" key="2">
    <citation type="journal article" date="2023" name="Mol. Biol. Evol.">
        <title>Genomics of Secondarily Temperate Adaptation in the Only Non-Antarctic Icefish.</title>
        <authorList>
            <person name="Rivera-Colon A.G."/>
            <person name="Rayamajhi N."/>
            <person name="Minhas B.F."/>
            <person name="Madrigal G."/>
            <person name="Bilyk K.T."/>
            <person name="Yoon V."/>
            <person name="Hune M."/>
            <person name="Gregory S."/>
            <person name="Cheng C.H.C."/>
            <person name="Catchen J.M."/>
        </authorList>
    </citation>
    <scope>NUCLEOTIDE SEQUENCE [LARGE SCALE GENOMIC DNA]</scope>
    <source>
        <strain evidence="1">JMC-PN-2008</strain>
    </source>
</reference>
<reference evidence="1 2" key="1">
    <citation type="journal article" date="2023" name="Genes (Basel)">
        <title>Chromosome-Level Genome Assembly and Circadian Gene Repertoire of the Patagonia Blennie Eleginops maclovinus-The Closest Ancestral Proxy of Antarctic Cryonotothenioids.</title>
        <authorList>
            <person name="Cheng C.C."/>
            <person name="Rivera-Colon A.G."/>
            <person name="Minhas B.F."/>
            <person name="Wilson L."/>
            <person name="Rayamajhi N."/>
            <person name="Vargas-Chacoff L."/>
            <person name="Catchen J.M."/>
        </authorList>
    </citation>
    <scope>NUCLEOTIDE SEQUENCE [LARGE SCALE GENOMIC DNA]</scope>
    <source>
        <strain evidence="1">JMC-PN-2008</strain>
    </source>
</reference>
<name>A0AAN7WW36_ELEMC</name>
<dbReference type="Proteomes" id="UP001346869">
    <property type="component" value="Unassembled WGS sequence"/>
</dbReference>
<dbReference type="EMBL" id="JAUZQC010000023">
    <property type="protein sequence ID" value="KAK5849705.1"/>
    <property type="molecule type" value="Genomic_DNA"/>
</dbReference>
<organism evidence="1 2">
    <name type="scientific">Eleginops maclovinus</name>
    <name type="common">Patagonian blennie</name>
    <name type="synonym">Eleginus maclovinus</name>
    <dbReference type="NCBI Taxonomy" id="56733"/>
    <lineage>
        <taxon>Eukaryota</taxon>
        <taxon>Metazoa</taxon>
        <taxon>Chordata</taxon>
        <taxon>Craniata</taxon>
        <taxon>Vertebrata</taxon>
        <taxon>Euteleostomi</taxon>
        <taxon>Actinopterygii</taxon>
        <taxon>Neopterygii</taxon>
        <taxon>Teleostei</taxon>
        <taxon>Neoteleostei</taxon>
        <taxon>Acanthomorphata</taxon>
        <taxon>Eupercaria</taxon>
        <taxon>Perciformes</taxon>
        <taxon>Notothenioidei</taxon>
        <taxon>Eleginopidae</taxon>
        <taxon>Eleginops</taxon>
    </lineage>
</organism>
<accession>A0AAN7WW36</accession>